<feature type="compositionally biased region" description="Polar residues" evidence="1">
    <location>
        <begin position="15"/>
        <end position="27"/>
    </location>
</feature>
<organism evidence="2 3">
    <name type="scientific">Selenomonas sputigena</name>
    <dbReference type="NCBI Taxonomy" id="69823"/>
    <lineage>
        <taxon>Bacteria</taxon>
        <taxon>Bacillati</taxon>
        <taxon>Bacillota</taxon>
        <taxon>Negativicutes</taxon>
        <taxon>Selenomonadales</taxon>
        <taxon>Selenomonadaceae</taxon>
        <taxon>Selenomonas</taxon>
    </lineage>
</organism>
<comment type="caution">
    <text evidence="2">The sequence shown here is derived from an EMBL/GenBank/DDBJ whole genome shotgun (WGS) entry which is preliminary data.</text>
</comment>
<feature type="compositionally biased region" description="Low complexity" evidence="1">
    <location>
        <begin position="1"/>
        <end position="11"/>
    </location>
</feature>
<evidence type="ECO:0000313" key="3">
    <source>
        <dbReference type="Proteomes" id="UP001559623"/>
    </source>
</evidence>
<reference evidence="2 3" key="1">
    <citation type="submission" date="2023-04" db="EMBL/GenBank/DDBJ databases">
        <title>Genome Sequence of Selenomonas sputigena ATCC 33150.</title>
        <authorList>
            <person name="Miller D.P."/>
            <person name="Anvari S."/>
            <person name="Polson S.W."/>
            <person name="Macdonald M."/>
            <person name="Mcdowell J.V."/>
        </authorList>
    </citation>
    <scope>NUCLEOTIDE SEQUENCE [LARGE SCALE GENOMIC DNA]</scope>
    <source>
        <strain evidence="2 3">ATCC 33150</strain>
    </source>
</reference>
<dbReference type="RefSeq" id="WP_368845949.1">
    <property type="nucleotide sequence ID" value="NZ_CP194411.1"/>
</dbReference>
<feature type="region of interest" description="Disordered" evidence="1">
    <location>
        <begin position="230"/>
        <end position="330"/>
    </location>
</feature>
<gene>
    <name evidence="2" type="ORF">QCO44_01040</name>
</gene>
<dbReference type="EMBL" id="JARVLH010000001">
    <property type="protein sequence ID" value="MEX5284228.1"/>
    <property type="molecule type" value="Genomic_DNA"/>
</dbReference>
<evidence type="ECO:0008006" key="4">
    <source>
        <dbReference type="Google" id="ProtNLM"/>
    </source>
</evidence>
<sequence length="692" mass="74633">MAMEANAANAAGSLQRVQRTQTTSSADGVSRRGDGTLSSPFTKETNVSIRNSIADLSAILGKISQNQEDTVDVLPEQLQKVIRNVMESSFSLSATLQEGLGSTAESQRFSMEQLTMLSRMLMQLGSLAEKGVPVSDFSENMQAVLQNLKVLLTSSEAGGAALEPALLNKFAFQLLDSKTLEELPAALQQALAALTLTSMQGGQGLGDSDSFGFLKSLVQYFLPRGEEAGASLQGQGQMQDQKMSGNPSNVMQEMGQGTAEGQQGKTAGTQGNVLPENSAARENQPDTSATGTKEMPQAEEAALPRQTQAGELKQGATASQEPETPAGQVPKEGMVQGKEAQLMKDGSPLLQGQKEQSSGMNLLQANEETSELQQENAGARPGQAREAEVPNNARGATAQQGNPALTEDKGQSSRGLVQDGQQTNSSSQKPQGGTMPNTAPRQMPVMQNTPQLMQALKDTAAFMLRNMQLSERDAALLRNFVNNGQKMLPDNDAKQLQLLLRLSQNNVPAAVNQAAVQQNLGDLPRLWAFMQLCDMAAVKDMKARQLKKAGKDVADFVSSMKQSMEGGSVFQTDGKGNTHRSLNFMLPLYMGEGEKQSFPAYANVYNEEKYSPEDGRMHKETWLRLCVLTDYIGAVELTCQVYDQKSLNMRVLFSDPSIVNEFKEYIPEFKASFKGTTLELSDLKVGVAGSKE</sequence>
<accession>A0ABV3X281</accession>
<feature type="region of interest" description="Disordered" evidence="1">
    <location>
        <begin position="366"/>
        <end position="443"/>
    </location>
</feature>
<dbReference type="Proteomes" id="UP001559623">
    <property type="component" value="Unassembled WGS sequence"/>
</dbReference>
<feature type="compositionally biased region" description="Polar residues" evidence="1">
    <location>
        <begin position="412"/>
        <end position="443"/>
    </location>
</feature>
<feature type="compositionally biased region" description="Polar residues" evidence="1">
    <location>
        <begin position="232"/>
        <end position="251"/>
    </location>
</feature>
<name>A0ABV3X281_9FIRM</name>
<protein>
    <recommendedName>
        <fullName evidence="4">Flagellar hook-length control protein-like C-terminal domain-containing protein</fullName>
    </recommendedName>
</protein>
<evidence type="ECO:0000313" key="2">
    <source>
        <dbReference type="EMBL" id="MEX5284228.1"/>
    </source>
</evidence>
<evidence type="ECO:0000256" key="1">
    <source>
        <dbReference type="SAM" id="MobiDB-lite"/>
    </source>
</evidence>
<keyword evidence="3" id="KW-1185">Reference proteome</keyword>
<feature type="compositionally biased region" description="Polar residues" evidence="1">
    <location>
        <begin position="259"/>
        <end position="272"/>
    </location>
</feature>
<feature type="compositionally biased region" description="Polar residues" evidence="1">
    <location>
        <begin position="366"/>
        <end position="376"/>
    </location>
</feature>
<feature type="region of interest" description="Disordered" evidence="1">
    <location>
        <begin position="1"/>
        <end position="43"/>
    </location>
</feature>
<proteinExistence type="predicted"/>